<dbReference type="Gene3D" id="3.40.50.1820">
    <property type="entry name" value="alpha/beta hydrolase"/>
    <property type="match status" value="1"/>
</dbReference>
<feature type="compositionally biased region" description="Basic and acidic residues" evidence="2">
    <location>
        <begin position="380"/>
        <end position="395"/>
    </location>
</feature>
<feature type="compositionally biased region" description="Low complexity" evidence="2">
    <location>
        <begin position="750"/>
        <end position="768"/>
    </location>
</feature>
<organism evidence="3 4">
    <name type="scientific">Micromonas commoda (strain RCC299 / NOUM17 / CCMP2709)</name>
    <name type="common">Picoplanktonic green alga</name>
    <dbReference type="NCBI Taxonomy" id="296587"/>
    <lineage>
        <taxon>Eukaryota</taxon>
        <taxon>Viridiplantae</taxon>
        <taxon>Chlorophyta</taxon>
        <taxon>Mamiellophyceae</taxon>
        <taxon>Mamiellales</taxon>
        <taxon>Mamiellaceae</taxon>
        <taxon>Micromonas</taxon>
    </lineage>
</organism>
<feature type="compositionally biased region" description="Pro residues" evidence="2">
    <location>
        <begin position="723"/>
        <end position="749"/>
    </location>
</feature>
<feature type="region of interest" description="Disordered" evidence="2">
    <location>
        <begin position="453"/>
        <end position="474"/>
    </location>
</feature>
<feature type="region of interest" description="Disordered" evidence="2">
    <location>
        <begin position="143"/>
        <end position="166"/>
    </location>
</feature>
<feature type="compositionally biased region" description="Low complexity" evidence="2">
    <location>
        <begin position="454"/>
        <end position="470"/>
    </location>
</feature>
<dbReference type="OMA" id="TLWIGRA"/>
<feature type="compositionally biased region" description="Low complexity" evidence="2">
    <location>
        <begin position="116"/>
        <end position="128"/>
    </location>
</feature>
<keyword evidence="4" id="KW-1185">Reference proteome</keyword>
<dbReference type="Proteomes" id="UP000002009">
    <property type="component" value="Chromosome 6"/>
</dbReference>
<feature type="compositionally biased region" description="Basic and acidic residues" evidence="2">
    <location>
        <begin position="694"/>
        <end position="718"/>
    </location>
</feature>
<feature type="compositionally biased region" description="Low complexity" evidence="2">
    <location>
        <begin position="672"/>
        <end position="684"/>
    </location>
</feature>
<feature type="compositionally biased region" description="Low complexity" evidence="2">
    <location>
        <begin position="143"/>
        <end position="160"/>
    </location>
</feature>
<feature type="compositionally biased region" description="Basic and acidic residues" evidence="2">
    <location>
        <begin position="81"/>
        <end position="95"/>
    </location>
</feature>
<keyword evidence="1" id="KW-0175">Coiled coil</keyword>
<feature type="compositionally biased region" description="Gly residues" evidence="2">
    <location>
        <begin position="96"/>
        <end position="115"/>
    </location>
</feature>
<dbReference type="AlphaFoldDB" id="C1E966"/>
<name>C1E966_MICCC</name>
<proteinExistence type="predicted"/>
<dbReference type="InParanoid" id="C1E966"/>
<feature type="region of interest" description="Disordered" evidence="2">
    <location>
        <begin position="81"/>
        <end position="131"/>
    </location>
</feature>
<evidence type="ECO:0000256" key="1">
    <source>
        <dbReference type="SAM" id="Coils"/>
    </source>
</evidence>
<dbReference type="KEGG" id="mis:MICPUN_101192"/>
<reference evidence="3 4" key="1">
    <citation type="journal article" date="2009" name="Science">
        <title>Green evolution and dynamic adaptations revealed by genomes of the marine picoeukaryotes Micromonas.</title>
        <authorList>
            <person name="Worden A.Z."/>
            <person name="Lee J.H."/>
            <person name="Mock T."/>
            <person name="Rouze P."/>
            <person name="Simmons M.P."/>
            <person name="Aerts A.L."/>
            <person name="Allen A.E."/>
            <person name="Cuvelier M.L."/>
            <person name="Derelle E."/>
            <person name="Everett M.V."/>
            <person name="Foulon E."/>
            <person name="Grimwood J."/>
            <person name="Gundlach H."/>
            <person name="Henrissat B."/>
            <person name="Napoli C."/>
            <person name="McDonald S.M."/>
            <person name="Parker M.S."/>
            <person name="Rombauts S."/>
            <person name="Salamov A."/>
            <person name="Von Dassow P."/>
            <person name="Badger J.H."/>
            <person name="Coutinho P.M."/>
            <person name="Demir E."/>
            <person name="Dubchak I."/>
            <person name="Gentemann C."/>
            <person name="Eikrem W."/>
            <person name="Gready J.E."/>
            <person name="John U."/>
            <person name="Lanier W."/>
            <person name="Lindquist E.A."/>
            <person name="Lucas S."/>
            <person name="Mayer K.F."/>
            <person name="Moreau H."/>
            <person name="Not F."/>
            <person name="Otillar R."/>
            <person name="Panaud O."/>
            <person name="Pangilinan J."/>
            <person name="Paulsen I."/>
            <person name="Piegu B."/>
            <person name="Poliakov A."/>
            <person name="Robbens S."/>
            <person name="Schmutz J."/>
            <person name="Toulza E."/>
            <person name="Wyss T."/>
            <person name="Zelensky A."/>
            <person name="Zhou K."/>
            <person name="Armbrust E.V."/>
            <person name="Bhattacharya D."/>
            <person name="Goodenough U.W."/>
            <person name="Van de Peer Y."/>
            <person name="Grigoriev I.V."/>
        </authorList>
    </citation>
    <scope>NUCLEOTIDE SEQUENCE [LARGE SCALE GENOMIC DNA]</scope>
    <source>
        <strain evidence="4">RCC299 / NOUM17</strain>
    </source>
</reference>
<evidence type="ECO:0000313" key="4">
    <source>
        <dbReference type="Proteomes" id="UP000002009"/>
    </source>
</evidence>
<sequence length="768" mass="81174">MSGPHHRRLNTELFITDEELVEVMERVHEHMVICLPEAHVRAIPGLRPNIAAWSEAPEGSEYLSESFASLGDAAVPEERAIENDATRGADGKTNDDGGGSGGGGDASAGSGGASAGSGTASPARTASPRPSAVVRLSANLEVGASGAPPRSGSPAPKPARLSGTNDGDAKTLWIGRAAELAPLFENGDVLESLAAAIETRPETEPETRPEMKPGVFFLSGSSGVAGDTLRYLRMLASMGHLVMCPDDFCGWPQRLRHRRPAVLKPEDPANYWTNNLLYAKDSFATGELVYESCAEKYTSSNRLSVVYDATLKAKHAAMTSALFRLPDSMRRRGIYLAGNSEGAIVLGMMDDGLLELDSTLGSPRADGSNAGGPGDDLAFDPERPPARESPTGRREPARLLGRINIAYSLEPNYFTYRTLNKSQGLLSGAMGGGESSGGTGKLGSFGAIFESDASDASHSGHHSSGSRGRAPGAVEPRGLFGSAWRVDVPTLCVNGSEDQFFGRRSSVSSAILQRAKEQEERDEAEANGNALLAEFLAKPEECASIAERWAEDGQMKEYVLWRAKIVKDKSAFAAMASSDEVAWRRSERKEGSRSGRRRTGRLFHPSASSFLDLTSSFASLVTAGQKTTPPSSPGTGGSLADLAAASSVAEAPVRPSPRRFSVDVPGMGVPPSAAAAGSWGSTTSRNGQKTLGLFDDRSDVVPKPDNPRKISVDDDGTFRRMPSPLPPRAMPSPPPPRAMPSPPPSPPRAMPNASKKSSRSSSKNCCVM</sequence>
<dbReference type="RefSeq" id="XP_002503020.1">
    <property type="nucleotide sequence ID" value="XM_002502974.1"/>
</dbReference>
<dbReference type="GeneID" id="8244659"/>
<feature type="compositionally biased region" description="Low complexity" evidence="2">
    <location>
        <begin position="638"/>
        <end position="653"/>
    </location>
</feature>
<accession>C1E966</accession>
<evidence type="ECO:0000256" key="2">
    <source>
        <dbReference type="SAM" id="MobiDB-lite"/>
    </source>
</evidence>
<evidence type="ECO:0000313" key="3">
    <source>
        <dbReference type="EMBL" id="ACO64278.1"/>
    </source>
</evidence>
<feature type="region of interest" description="Disordered" evidence="2">
    <location>
        <begin position="623"/>
        <end position="768"/>
    </location>
</feature>
<dbReference type="OrthoDB" id="498948at2759"/>
<gene>
    <name evidence="3" type="ORF">MICPUN_101192</name>
</gene>
<protein>
    <submittedName>
        <fullName evidence="3">Uncharacterized protein</fullName>
    </submittedName>
</protein>
<dbReference type="InterPro" id="IPR029058">
    <property type="entry name" value="AB_hydrolase_fold"/>
</dbReference>
<dbReference type="EMBL" id="CP001327">
    <property type="protein sequence ID" value="ACO64278.1"/>
    <property type="molecule type" value="Genomic_DNA"/>
</dbReference>
<feature type="coiled-coil region" evidence="1">
    <location>
        <begin position="507"/>
        <end position="534"/>
    </location>
</feature>
<feature type="region of interest" description="Disordered" evidence="2">
    <location>
        <begin position="358"/>
        <end position="395"/>
    </location>
</feature>